<keyword evidence="2" id="KW-1133">Transmembrane helix</keyword>
<name>H3BDU5_LATCH</name>
<dbReference type="Proteomes" id="UP000008672">
    <property type="component" value="Unassembled WGS sequence"/>
</dbReference>
<dbReference type="SUPFAM" id="SSF49265">
    <property type="entry name" value="Fibronectin type III"/>
    <property type="match status" value="1"/>
</dbReference>
<dbReference type="InterPro" id="IPR036116">
    <property type="entry name" value="FN3_sf"/>
</dbReference>
<keyword evidence="2" id="KW-0812">Transmembrane</keyword>
<dbReference type="InterPro" id="IPR003961">
    <property type="entry name" value="FN3_dom"/>
</dbReference>
<evidence type="ECO:0000313" key="4">
    <source>
        <dbReference type="Ensembl" id="ENSLACP00000020066.1"/>
    </source>
</evidence>
<sequence length="214" mass="24059">RPCPLTRLRVPLQSPRKLPQPPQNYNDNAESPLLPSGRPLKLCNYNRCRDKQIPCEELMKKEDCLCPGVTGPKVQPDPPRIQEVIASRSTASIHWCAPTSTVEGYFLIYRKVEVQDVMKTPVFNQTTRIETLSGLDFDTSYFVCVVASNKAGTSPIDLKAKQYGPCHVFQTKPRFSVWFFVGLVAILVLLVIIIGVAAWHCRLKRKSPRAHGSL</sequence>
<keyword evidence="2" id="KW-0472">Membrane</keyword>
<evidence type="ECO:0000313" key="5">
    <source>
        <dbReference type="Proteomes" id="UP000008672"/>
    </source>
</evidence>
<keyword evidence="5" id="KW-1185">Reference proteome</keyword>
<dbReference type="PROSITE" id="PS50853">
    <property type="entry name" value="FN3"/>
    <property type="match status" value="1"/>
</dbReference>
<accession>H3BDU5</accession>
<dbReference type="Pfam" id="PF00041">
    <property type="entry name" value="fn3"/>
    <property type="match status" value="1"/>
</dbReference>
<evidence type="ECO:0000256" key="2">
    <source>
        <dbReference type="SAM" id="Phobius"/>
    </source>
</evidence>
<organism evidence="4 5">
    <name type="scientific">Latimeria chalumnae</name>
    <name type="common">Coelacanth</name>
    <dbReference type="NCBI Taxonomy" id="7897"/>
    <lineage>
        <taxon>Eukaryota</taxon>
        <taxon>Metazoa</taxon>
        <taxon>Chordata</taxon>
        <taxon>Craniata</taxon>
        <taxon>Vertebrata</taxon>
        <taxon>Euteleostomi</taxon>
        <taxon>Coelacanthiformes</taxon>
        <taxon>Coelacanthidae</taxon>
        <taxon>Latimeria</taxon>
    </lineage>
</organism>
<dbReference type="EMBL" id="AFYH01015956">
    <property type="status" value="NOT_ANNOTATED_CDS"/>
    <property type="molecule type" value="Genomic_DNA"/>
</dbReference>
<dbReference type="InterPro" id="IPR013783">
    <property type="entry name" value="Ig-like_fold"/>
</dbReference>
<reference evidence="5" key="1">
    <citation type="submission" date="2011-08" db="EMBL/GenBank/DDBJ databases">
        <title>The draft genome of Latimeria chalumnae.</title>
        <authorList>
            <person name="Di Palma F."/>
            <person name="Alfoldi J."/>
            <person name="Johnson J."/>
            <person name="Berlin A."/>
            <person name="Gnerre S."/>
            <person name="Jaffe D."/>
            <person name="MacCallum I."/>
            <person name="Young S."/>
            <person name="Walker B.J."/>
            <person name="Lander E."/>
            <person name="Lindblad-Toh K."/>
        </authorList>
    </citation>
    <scope>NUCLEOTIDE SEQUENCE [LARGE SCALE GENOMIC DNA]</scope>
    <source>
        <strain evidence="5">Wild caught</strain>
    </source>
</reference>
<feature type="domain" description="Fibronectin type-III" evidence="3">
    <location>
        <begin position="75"/>
        <end position="174"/>
    </location>
</feature>
<gene>
    <name evidence="4" type="primary">LRRN4CL</name>
</gene>
<dbReference type="SMART" id="SM00060">
    <property type="entry name" value="FN3"/>
    <property type="match status" value="1"/>
</dbReference>
<reference evidence="4" key="2">
    <citation type="submission" date="2025-08" db="UniProtKB">
        <authorList>
            <consortium name="Ensembl"/>
        </authorList>
    </citation>
    <scope>IDENTIFICATION</scope>
</reference>
<dbReference type="CDD" id="cd00063">
    <property type="entry name" value="FN3"/>
    <property type="match status" value="1"/>
</dbReference>
<feature type="region of interest" description="Disordered" evidence="1">
    <location>
        <begin position="10"/>
        <end position="33"/>
    </location>
</feature>
<protein>
    <submittedName>
        <fullName evidence="4">LRRN4 C-terminal like</fullName>
    </submittedName>
</protein>
<evidence type="ECO:0000256" key="1">
    <source>
        <dbReference type="SAM" id="MobiDB-lite"/>
    </source>
</evidence>
<feature type="transmembrane region" description="Helical" evidence="2">
    <location>
        <begin position="175"/>
        <end position="199"/>
    </location>
</feature>
<proteinExistence type="predicted"/>
<dbReference type="Gene3D" id="2.60.40.10">
    <property type="entry name" value="Immunoglobulins"/>
    <property type="match status" value="1"/>
</dbReference>
<evidence type="ECO:0000259" key="3">
    <source>
        <dbReference type="PROSITE" id="PS50853"/>
    </source>
</evidence>
<dbReference type="Bgee" id="ENSLACG00000017638">
    <property type="expression patterns" value="Expressed in pectoral fin and 5 other cell types or tissues"/>
</dbReference>
<dbReference type="AlphaFoldDB" id="H3BDU5"/>
<dbReference type="GeneTree" id="ENSGT00940000162696"/>
<reference evidence="4" key="3">
    <citation type="submission" date="2025-09" db="UniProtKB">
        <authorList>
            <consortium name="Ensembl"/>
        </authorList>
    </citation>
    <scope>IDENTIFICATION</scope>
</reference>
<dbReference type="Ensembl" id="ENSLACT00000020204.1">
    <property type="protein sequence ID" value="ENSLACP00000020066.1"/>
    <property type="gene ID" value="ENSLACG00000017638.1"/>
</dbReference>